<gene>
    <name evidence="1" type="ORF">SINDD18_00943</name>
</gene>
<name>A0A139RF21_9STRE</name>
<dbReference type="InterPro" id="IPR022385">
    <property type="entry name" value="Rhs_assc_core"/>
</dbReference>
<dbReference type="AlphaFoldDB" id="A0A139RF21"/>
<protein>
    <submittedName>
        <fullName evidence="1">VgrG protein</fullName>
    </submittedName>
</protein>
<evidence type="ECO:0000313" key="2">
    <source>
        <dbReference type="Proteomes" id="UP000072578"/>
    </source>
</evidence>
<dbReference type="NCBIfam" id="TIGR03696">
    <property type="entry name" value="Rhs_assc_core"/>
    <property type="match status" value="1"/>
</dbReference>
<dbReference type="InterPro" id="IPR050708">
    <property type="entry name" value="T6SS_VgrG/RHS"/>
</dbReference>
<dbReference type="Proteomes" id="UP000072578">
    <property type="component" value="Unassembled WGS sequence"/>
</dbReference>
<dbReference type="EMBL" id="LQZF01000111">
    <property type="protein sequence ID" value="KXU13337.1"/>
    <property type="molecule type" value="Genomic_DNA"/>
</dbReference>
<dbReference type="PATRIC" id="fig|68892.8.peg.1054"/>
<dbReference type="RefSeq" id="WP_061863327.1">
    <property type="nucleotide sequence ID" value="NZ_KQ970819.1"/>
</dbReference>
<accession>A0A139RF21</accession>
<organism evidence="1 2">
    <name type="scientific">Streptococcus infantis</name>
    <dbReference type="NCBI Taxonomy" id="68892"/>
    <lineage>
        <taxon>Bacteria</taxon>
        <taxon>Bacillati</taxon>
        <taxon>Bacillota</taxon>
        <taxon>Bacilli</taxon>
        <taxon>Lactobacillales</taxon>
        <taxon>Streptococcaceae</taxon>
        <taxon>Streptococcus</taxon>
    </lineage>
</organism>
<dbReference type="Gene3D" id="2.180.10.10">
    <property type="entry name" value="RHS repeat-associated core"/>
    <property type="match status" value="1"/>
</dbReference>
<dbReference type="PANTHER" id="PTHR32305">
    <property type="match status" value="1"/>
</dbReference>
<evidence type="ECO:0000313" key="1">
    <source>
        <dbReference type="EMBL" id="KXU13337.1"/>
    </source>
</evidence>
<comment type="caution">
    <text evidence="1">The sequence shown here is derived from an EMBL/GenBank/DDBJ whole genome shotgun (WGS) entry which is preliminary data.</text>
</comment>
<reference evidence="1 2" key="1">
    <citation type="submission" date="2016-01" db="EMBL/GenBank/DDBJ databases">
        <title>Highly variable Streptococcus oralis are common among viridans streptococci isolated from primates.</title>
        <authorList>
            <person name="Denapaite D."/>
            <person name="Rieger M."/>
            <person name="Koendgen S."/>
            <person name="Brueckner R."/>
            <person name="Ochigava I."/>
            <person name="Kappeler P."/>
            <person name="Maetz-Rensing K."/>
            <person name="Leendertz F."/>
            <person name="Hakenbeck R."/>
        </authorList>
    </citation>
    <scope>NUCLEOTIDE SEQUENCE [LARGE SCALE GENOMIC DNA]</scope>
    <source>
        <strain evidence="1 2">DD18</strain>
    </source>
</reference>
<dbReference type="PRINTS" id="PR00394">
    <property type="entry name" value="RHSPROTEIN"/>
</dbReference>
<proteinExistence type="predicted"/>
<sequence>MTDKDGNLVWFGNYYGWGNLKSETNISGTAHQPFRLQNQYADRETGLHYNFFRYYEPNVGRFVNQDQIGLMGGTNFYQFSMNALGLIDPLVLSKKGLRLL</sequence>
<dbReference type="PANTHER" id="PTHR32305:SF15">
    <property type="entry name" value="PROTEIN RHSA-RELATED"/>
    <property type="match status" value="1"/>
</dbReference>